<name>A0A2X8FZA6_ECOLX</name>
<accession>A0A2X8FZA6</accession>
<dbReference type="AlphaFoldDB" id="A0A2X8FZA6"/>
<dbReference type="Proteomes" id="UP000271175">
    <property type="component" value="Unassembled WGS sequence"/>
</dbReference>
<comment type="caution">
    <text evidence="1">The sequence shown here is derived from an EMBL/GenBank/DDBJ whole genome shotgun (WGS) entry which is preliminary data.</text>
</comment>
<organism evidence="1 2">
    <name type="scientific">Escherichia coli</name>
    <dbReference type="NCBI Taxonomy" id="562"/>
    <lineage>
        <taxon>Bacteria</taxon>
        <taxon>Pseudomonadati</taxon>
        <taxon>Pseudomonadota</taxon>
        <taxon>Gammaproteobacteria</taxon>
        <taxon>Enterobacterales</taxon>
        <taxon>Enterobacteriaceae</taxon>
        <taxon>Escherichia</taxon>
    </lineage>
</organism>
<protein>
    <submittedName>
        <fullName evidence="1">Uncharacterized protein</fullName>
    </submittedName>
</protein>
<evidence type="ECO:0000313" key="2">
    <source>
        <dbReference type="Proteomes" id="UP000271175"/>
    </source>
</evidence>
<dbReference type="RefSeq" id="WP_112025115.1">
    <property type="nucleotide sequence ID" value="NZ_JAJLOK010000021.1"/>
</dbReference>
<gene>
    <name evidence="1" type="ORF">D9E49_19935</name>
</gene>
<evidence type="ECO:0000313" key="1">
    <source>
        <dbReference type="EMBL" id="MIB62628.1"/>
    </source>
</evidence>
<reference evidence="1 2" key="1">
    <citation type="submission" date="2018-10" db="EMBL/GenBank/DDBJ databases">
        <authorList>
            <consortium name="NARMS: The National Antimicrobial Resistance Monitoring System"/>
        </authorList>
    </citation>
    <scope>NUCLEOTIDE SEQUENCE [LARGE SCALE GENOMIC DNA]</scope>
    <source>
        <strain evidence="1 2">CVM N17EC0276</strain>
    </source>
</reference>
<sequence>MSERSARQWPDFLSVVLLALLLWISLFCGWRALMFCCASVFSVALCVAADCLDALIMSCRVPEHFARFVWPLTWLGSLSGLGLAVIATSQLKTGPEHVIWALAGLLTFWLSFRFRARLFG</sequence>
<dbReference type="EMBL" id="ROAL01000021">
    <property type="protein sequence ID" value="MIB62628.1"/>
    <property type="molecule type" value="Genomic_DNA"/>
</dbReference>
<proteinExistence type="predicted"/>